<keyword evidence="3" id="KW-1185">Reference proteome</keyword>
<comment type="caution">
    <text evidence="2">The sequence shown here is derived from an EMBL/GenBank/DDBJ whole genome shotgun (WGS) entry which is preliminary data.</text>
</comment>
<feature type="domain" description="BTB" evidence="1">
    <location>
        <begin position="25"/>
        <end position="90"/>
    </location>
</feature>
<dbReference type="Pfam" id="PF00651">
    <property type="entry name" value="BTB"/>
    <property type="match status" value="1"/>
</dbReference>
<dbReference type="Gene3D" id="3.30.710.10">
    <property type="entry name" value="Potassium Channel Kv1.1, Chain A"/>
    <property type="match status" value="1"/>
</dbReference>
<evidence type="ECO:0000259" key="1">
    <source>
        <dbReference type="PROSITE" id="PS50097"/>
    </source>
</evidence>
<dbReference type="InterPro" id="IPR011333">
    <property type="entry name" value="SKP1/BTB/POZ_sf"/>
</dbReference>
<accession>A0A5M3ML15</accession>
<dbReference type="SMART" id="SM00225">
    <property type="entry name" value="BTB"/>
    <property type="match status" value="1"/>
</dbReference>
<evidence type="ECO:0000313" key="2">
    <source>
        <dbReference type="EMBL" id="EIW79922.1"/>
    </source>
</evidence>
<dbReference type="OMA" id="ALMECCT"/>
<reference evidence="3" key="1">
    <citation type="journal article" date="2012" name="Science">
        <title>The Paleozoic origin of enzymatic lignin decomposition reconstructed from 31 fungal genomes.</title>
        <authorList>
            <person name="Floudas D."/>
            <person name="Binder M."/>
            <person name="Riley R."/>
            <person name="Barry K."/>
            <person name="Blanchette R.A."/>
            <person name="Henrissat B."/>
            <person name="Martinez A.T."/>
            <person name="Otillar R."/>
            <person name="Spatafora J.W."/>
            <person name="Yadav J.S."/>
            <person name="Aerts A."/>
            <person name="Benoit I."/>
            <person name="Boyd A."/>
            <person name="Carlson A."/>
            <person name="Copeland A."/>
            <person name="Coutinho P.M."/>
            <person name="de Vries R.P."/>
            <person name="Ferreira P."/>
            <person name="Findley K."/>
            <person name="Foster B."/>
            <person name="Gaskell J."/>
            <person name="Glotzer D."/>
            <person name="Gorecki P."/>
            <person name="Heitman J."/>
            <person name="Hesse C."/>
            <person name="Hori C."/>
            <person name="Igarashi K."/>
            <person name="Jurgens J.A."/>
            <person name="Kallen N."/>
            <person name="Kersten P."/>
            <person name="Kohler A."/>
            <person name="Kuees U."/>
            <person name="Kumar T.K.A."/>
            <person name="Kuo A."/>
            <person name="LaButti K."/>
            <person name="Larrondo L.F."/>
            <person name="Lindquist E."/>
            <person name="Ling A."/>
            <person name="Lombard V."/>
            <person name="Lucas S."/>
            <person name="Lundell T."/>
            <person name="Martin R."/>
            <person name="McLaughlin D.J."/>
            <person name="Morgenstern I."/>
            <person name="Morin E."/>
            <person name="Murat C."/>
            <person name="Nagy L.G."/>
            <person name="Nolan M."/>
            <person name="Ohm R.A."/>
            <person name="Patyshakuliyeva A."/>
            <person name="Rokas A."/>
            <person name="Ruiz-Duenas F.J."/>
            <person name="Sabat G."/>
            <person name="Salamov A."/>
            <person name="Samejima M."/>
            <person name="Schmutz J."/>
            <person name="Slot J.C."/>
            <person name="St John F."/>
            <person name="Stenlid J."/>
            <person name="Sun H."/>
            <person name="Sun S."/>
            <person name="Syed K."/>
            <person name="Tsang A."/>
            <person name="Wiebenga A."/>
            <person name="Young D."/>
            <person name="Pisabarro A."/>
            <person name="Eastwood D.C."/>
            <person name="Martin F."/>
            <person name="Cullen D."/>
            <person name="Grigoriev I.V."/>
            <person name="Hibbett D.S."/>
        </authorList>
    </citation>
    <scope>NUCLEOTIDE SEQUENCE [LARGE SCALE GENOMIC DNA]</scope>
    <source>
        <strain evidence="3">RWD-64-598 SS2</strain>
    </source>
</reference>
<dbReference type="GeneID" id="19202022"/>
<gene>
    <name evidence="2" type="ORF">CONPUDRAFT_145017</name>
</gene>
<dbReference type="KEGG" id="cput:CONPUDRAFT_145017"/>
<dbReference type="Proteomes" id="UP000053558">
    <property type="component" value="Unassembled WGS sequence"/>
</dbReference>
<dbReference type="SUPFAM" id="SSF54695">
    <property type="entry name" value="POZ domain"/>
    <property type="match status" value="1"/>
</dbReference>
<sequence length="320" mass="35701">MSSENYMADEDWTRTKRSTPWYDDGNIVLVSANSSALFRVHRGILCSYSTIFKDMFTASHEGEEVIDGCPVVHMHDTEDDLKHVLMAMYSRSYFPSGAKSAPVTVIAAFLRLGKKYEISDLYDEAQAHLEIDLPDNFEAYVTSQSSPWKITSVPNTSHDVAIAVANIVREAGLLSMLPAALHMCMDCCTMEEIFAGLRDENGNVGRTLSLENQQACALAIQPYHELTGQTFAFVQTSLSTCTSRTTCQRAKQAFLAENFFPSPKLTPLADCDEEFLEALCPACATDARSLHRDSRKEAWRRLPGIFGLPDWTELVEKELS</sequence>
<evidence type="ECO:0000313" key="3">
    <source>
        <dbReference type="Proteomes" id="UP000053558"/>
    </source>
</evidence>
<dbReference type="AlphaFoldDB" id="A0A5M3ML15"/>
<name>A0A5M3ML15_CONPW</name>
<dbReference type="EMBL" id="JH711580">
    <property type="protein sequence ID" value="EIW79922.1"/>
    <property type="molecule type" value="Genomic_DNA"/>
</dbReference>
<dbReference type="OrthoDB" id="2879636at2759"/>
<proteinExistence type="predicted"/>
<dbReference type="RefSeq" id="XP_007770247.1">
    <property type="nucleotide sequence ID" value="XM_007772057.1"/>
</dbReference>
<dbReference type="PROSITE" id="PS50097">
    <property type="entry name" value="BTB"/>
    <property type="match status" value="1"/>
</dbReference>
<dbReference type="CDD" id="cd18186">
    <property type="entry name" value="BTB_POZ_ZBTB_KLHL-like"/>
    <property type="match status" value="1"/>
</dbReference>
<organism evidence="2 3">
    <name type="scientific">Coniophora puteana (strain RWD-64-598)</name>
    <name type="common">Brown rot fungus</name>
    <dbReference type="NCBI Taxonomy" id="741705"/>
    <lineage>
        <taxon>Eukaryota</taxon>
        <taxon>Fungi</taxon>
        <taxon>Dikarya</taxon>
        <taxon>Basidiomycota</taxon>
        <taxon>Agaricomycotina</taxon>
        <taxon>Agaricomycetes</taxon>
        <taxon>Agaricomycetidae</taxon>
        <taxon>Boletales</taxon>
        <taxon>Coniophorineae</taxon>
        <taxon>Coniophoraceae</taxon>
        <taxon>Coniophora</taxon>
    </lineage>
</organism>
<protein>
    <recommendedName>
        <fullName evidence="1">BTB domain-containing protein</fullName>
    </recommendedName>
</protein>
<dbReference type="InterPro" id="IPR000210">
    <property type="entry name" value="BTB/POZ_dom"/>
</dbReference>